<dbReference type="AlphaFoldDB" id="T1IUY2"/>
<evidence type="ECO:0000256" key="1">
    <source>
        <dbReference type="ARBA" id="ARBA00004613"/>
    </source>
</evidence>
<dbReference type="InterPro" id="IPR043504">
    <property type="entry name" value="Peptidase_S1_PA_chymotrypsin"/>
</dbReference>
<keyword evidence="5 7" id="KW-0720">Serine protease</keyword>
<sequence length="329" mass="36191">KKKNLKILILNWFSLVIPQACHHQGTKYSCGLSVSCIFQGYRPLDLCNGGMIWSCCVPREGSVITSTPAALVQPTECGRSSTRAAKVVGGMDTQFGSHPWMAAIIKQSFLSKKIACGGALLNDRWVVTAAHCVYSTSPNGLKVRLGEWNVREQSEKLPHEDYEVDRVEVNPNYNPGDFRNDVALIHLRQQVTFKEHIVPVCLPPLNEDFTGRTATVIGWGRTDYGVASSPALLQEADVSVITNDQCQSWYREAGRKELIYPVFLCAGYKNGGRDSCQGDSGGPLTTRVNGKATLVGLVSWGIGCARENLPGVYTRIPTFVDWISKYAFT</sequence>
<dbReference type="SUPFAM" id="SSF50494">
    <property type="entry name" value="Trypsin-like serine proteases"/>
    <property type="match status" value="1"/>
</dbReference>
<evidence type="ECO:0000256" key="2">
    <source>
        <dbReference type="ARBA" id="ARBA00022525"/>
    </source>
</evidence>
<dbReference type="Proteomes" id="UP000014500">
    <property type="component" value="Unassembled WGS sequence"/>
</dbReference>
<dbReference type="OMA" id="PHEDYEV"/>
<evidence type="ECO:0000256" key="3">
    <source>
        <dbReference type="ARBA" id="ARBA00022670"/>
    </source>
</evidence>
<dbReference type="EnsemblMetazoa" id="SMAR004968-RA">
    <property type="protein sequence ID" value="SMAR004968-PA"/>
    <property type="gene ID" value="SMAR004968"/>
</dbReference>
<reference evidence="11" key="1">
    <citation type="submission" date="2011-05" db="EMBL/GenBank/DDBJ databases">
        <authorList>
            <person name="Richards S.R."/>
            <person name="Qu J."/>
            <person name="Jiang H."/>
            <person name="Jhangiani S.N."/>
            <person name="Agravi P."/>
            <person name="Goodspeed R."/>
            <person name="Gross S."/>
            <person name="Mandapat C."/>
            <person name="Jackson L."/>
            <person name="Mathew T."/>
            <person name="Pu L."/>
            <person name="Thornton R."/>
            <person name="Saada N."/>
            <person name="Wilczek-Boney K.B."/>
            <person name="Lee S."/>
            <person name="Kovar C."/>
            <person name="Wu Y."/>
            <person name="Scherer S.E."/>
            <person name="Worley K.C."/>
            <person name="Muzny D.M."/>
            <person name="Gibbs R."/>
        </authorList>
    </citation>
    <scope>NUCLEOTIDE SEQUENCE</scope>
    <source>
        <strain evidence="11">Brora</strain>
    </source>
</reference>
<protein>
    <recommendedName>
        <fullName evidence="9">Peptidase S1 domain-containing protein</fullName>
    </recommendedName>
</protein>
<evidence type="ECO:0000259" key="9">
    <source>
        <dbReference type="PROSITE" id="PS50240"/>
    </source>
</evidence>
<keyword evidence="11" id="KW-1185">Reference proteome</keyword>
<dbReference type="InterPro" id="IPR018114">
    <property type="entry name" value="TRYPSIN_HIS"/>
</dbReference>
<evidence type="ECO:0000313" key="11">
    <source>
        <dbReference type="Proteomes" id="UP000014500"/>
    </source>
</evidence>
<dbReference type="PANTHER" id="PTHR24264:SF65">
    <property type="entry name" value="SRCR DOMAIN-CONTAINING PROTEIN"/>
    <property type="match status" value="1"/>
</dbReference>
<dbReference type="PROSITE" id="PS50240">
    <property type="entry name" value="TRYPSIN_DOM"/>
    <property type="match status" value="1"/>
</dbReference>
<reference evidence="10" key="2">
    <citation type="submission" date="2015-02" db="UniProtKB">
        <authorList>
            <consortium name="EnsemblMetazoa"/>
        </authorList>
    </citation>
    <scope>IDENTIFICATION</scope>
</reference>
<dbReference type="HOGENOM" id="CLU_006842_0_2_1"/>
<keyword evidence="8" id="KW-0732">Signal</keyword>
<dbReference type="InterPro" id="IPR033116">
    <property type="entry name" value="TRYPSIN_SER"/>
</dbReference>
<dbReference type="InterPro" id="IPR009003">
    <property type="entry name" value="Peptidase_S1_PA"/>
</dbReference>
<dbReference type="PANTHER" id="PTHR24264">
    <property type="entry name" value="TRYPSIN-RELATED"/>
    <property type="match status" value="1"/>
</dbReference>
<evidence type="ECO:0000256" key="5">
    <source>
        <dbReference type="ARBA" id="ARBA00022825"/>
    </source>
</evidence>
<evidence type="ECO:0000256" key="6">
    <source>
        <dbReference type="ARBA" id="ARBA00023157"/>
    </source>
</evidence>
<dbReference type="PROSITE" id="PS00134">
    <property type="entry name" value="TRYPSIN_HIS"/>
    <property type="match status" value="1"/>
</dbReference>
<dbReference type="Pfam" id="PF00089">
    <property type="entry name" value="Trypsin"/>
    <property type="match status" value="1"/>
</dbReference>
<evidence type="ECO:0000256" key="8">
    <source>
        <dbReference type="SAM" id="SignalP"/>
    </source>
</evidence>
<dbReference type="CDD" id="cd00190">
    <property type="entry name" value="Tryp_SPc"/>
    <property type="match status" value="1"/>
</dbReference>
<dbReference type="GO" id="GO:0004252">
    <property type="term" value="F:serine-type endopeptidase activity"/>
    <property type="evidence" value="ECO:0007669"/>
    <property type="project" value="InterPro"/>
</dbReference>
<keyword evidence="3 7" id="KW-0645">Protease</keyword>
<dbReference type="FunFam" id="2.40.10.10:FF:000006">
    <property type="entry name" value="Serine proteinase stubble"/>
    <property type="match status" value="1"/>
</dbReference>
<name>T1IUY2_STRMM</name>
<dbReference type="InterPro" id="IPR001314">
    <property type="entry name" value="Peptidase_S1A"/>
</dbReference>
<dbReference type="STRING" id="126957.T1IUY2"/>
<evidence type="ECO:0000256" key="7">
    <source>
        <dbReference type="RuleBase" id="RU363034"/>
    </source>
</evidence>
<keyword evidence="6" id="KW-1015">Disulfide bond</keyword>
<dbReference type="EMBL" id="JH431567">
    <property type="status" value="NOT_ANNOTATED_CDS"/>
    <property type="molecule type" value="Genomic_DNA"/>
</dbReference>
<dbReference type="PROSITE" id="PS00135">
    <property type="entry name" value="TRYPSIN_SER"/>
    <property type="match status" value="1"/>
</dbReference>
<proteinExistence type="predicted"/>
<dbReference type="PhylomeDB" id="T1IUY2"/>
<dbReference type="eggNOG" id="KOG3627">
    <property type="taxonomic scope" value="Eukaryota"/>
</dbReference>
<evidence type="ECO:0000313" key="10">
    <source>
        <dbReference type="EnsemblMetazoa" id="SMAR004968-PA"/>
    </source>
</evidence>
<dbReference type="Gene3D" id="2.40.10.10">
    <property type="entry name" value="Trypsin-like serine proteases"/>
    <property type="match status" value="1"/>
</dbReference>
<organism evidence="10 11">
    <name type="scientific">Strigamia maritima</name>
    <name type="common">European centipede</name>
    <name type="synonym">Geophilus maritimus</name>
    <dbReference type="NCBI Taxonomy" id="126957"/>
    <lineage>
        <taxon>Eukaryota</taxon>
        <taxon>Metazoa</taxon>
        <taxon>Ecdysozoa</taxon>
        <taxon>Arthropoda</taxon>
        <taxon>Myriapoda</taxon>
        <taxon>Chilopoda</taxon>
        <taxon>Pleurostigmophora</taxon>
        <taxon>Geophilomorpha</taxon>
        <taxon>Linotaeniidae</taxon>
        <taxon>Strigamia</taxon>
    </lineage>
</organism>
<feature type="domain" description="Peptidase S1" evidence="9">
    <location>
        <begin position="87"/>
        <end position="328"/>
    </location>
</feature>
<dbReference type="GO" id="GO:0006508">
    <property type="term" value="P:proteolysis"/>
    <property type="evidence" value="ECO:0007669"/>
    <property type="project" value="UniProtKB-KW"/>
</dbReference>
<dbReference type="SMART" id="SM00020">
    <property type="entry name" value="Tryp_SPc"/>
    <property type="match status" value="1"/>
</dbReference>
<keyword evidence="4 7" id="KW-0378">Hydrolase</keyword>
<accession>T1IUY2</accession>
<feature type="chain" id="PRO_5004589962" description="Peptidase S1 domain-containing protein" evidence="8">
    <location>
        <begin position="24"/>
        <end position="329"/>
    </location>
</feature>
<dbReference type="GO" id="GO:0005615">
    <property type="term" value="C:extracellular space"/>
    <property type="evidence" value="ECO:0007669"/>
    <property type="project" value="TreeGrafter"/>
</dbReference>
<feature type="signal peptide" evidence="8">
    <location>
        <begin position="1"/>
        <end position="23"/>
    </location>
</feature>
<evidence type="ECO:0000256" key="4">
    <source>
        <dbReference type="ARBA" id="ARBA00022801"/>
    </source>
</evidence>
<dbReference type="PRINTS" id="PR00722">
    <property type="entry name" value="CHYMOTRYPSIN"/>
</dbReference>
<comment type="subcellular location">
    <subcellularLocation>
        <location evidence="1">Secreted</location>
    </subcellularLocation>
</comment>
<keyword evidence="2" id="KW-0964">Secreted</keyword>
<dbReference type="InterPro" id="IPR001254">
    <property type="entry name" value="Trypsin_dom"/>
</dbReference>
<dbReference type="InterPro" id="IPR050127">
    <property type="entry name" value="Serine_Proteases_S1"/>
</dbReference>